<dbReference type="GO" id="GO:0009134">
    <property type="term" value="P:nucleoside diphosphate catabolic process"/>
    <property type="evidence" value="ECO:0007669"/>
    <property type="project" value="TreeGrafter"/>
</dbReference>
<dbReference type="GO" id="GO:0017110">
    <property type="term" value="F:nucleoside diphosphate phosphatase activity"/>
    <property type="evidence" value="ECO:0007669"/>
    <property type="project" value="TreeGrafter"/>
</dbReference>
<dbReference type="PANTHER" id="PTHR11782:SF92">
    <property type="entry name" value="APYRASE 7"/>
    <property type="match status" value="1"/>
</dbReference>
<keyword evidence="2" id="KW-0378">Hydrolase</keyword>
<evidence type="ECO:0000313" key="6">
    <source>
        <dbReference type="EMBL" id="PIA61807.1"/>
    </source>
</evidence>
<evidence type="ECO:0008006" key="8">
    <source>
        <dbReference type="Google" id="ProtNLM"/>
    </source>
</evidence>
<dbReference type="Gene3D" id="3.30.420.40">
    <property type="match status" value="1"/>
</dbReference>
<keyword evidence="5" id="KW-0472">Membrane</keyword>
<dbReference type="STRING" id="218851.A0A2G5F1N8"/>
<dbReference type="InParanoid" id="A0A2G5F1N8"/>
<comment type="similarity">
    <text evidence="1">Belongs to the GDA1/CD39 NTPase family.</text>
</comment>
<evidence type="ECO:0000256" key="5">
    <source>
        <dbReference type="SAM" id="Phobius"/>
    </source>
</evidence>
<organism evidence="6 7">
    <name type="scientific">Aquilegia coerulea</name>
    <name type="common">Rocky mountain columbine</name>
    <dbReference type="NCBI Taxonomy" id="218851"/>
    <lineage>
        <taxon>Eukaryota</taxon>
        <taxon>Viridiplantae</taxon>
        <taxon>Streptophyta</taxon>
        <taxon>Embryophyta</taxon>
        <taxon>Tracheophyta</taxon>
        <taxon>Spermatophyta</taxon>
        <taxon>Magnoliopsida</taxon>
        <taxon>Ranunculales</taxon>
        <taxon>Ranunculaceae</taxon>
        <taxon>Thalictroideae</taxon>
        <taxon>Aquilegia</taxon>
    </lineage>
</organism>
<reference evidence="6 7" key="1">
    <citation type="submission" date="2017-09" db="EMBL/GenBank/DDBJ databases">
        <title>WGS assembly of Aquilegia coerulea Goldsmith.</title>
        <authorList>
            <person name="Hodges S."/>
            <person name="Kramer E."/>
            <person name="Nordborg M."/>
            <person name="Tomkins J."/>
            <person name="Borevitz J."/>
            <person name="Derieg N."/>
            <person name="Yan J."/>
            <person name="Mihaltcheva S."/>
            <person name="Hayes R.D."/>
            <person name="Rokhsar D."/>
        </authorList>
    </citation>
    <scope>NUCLEOTIDE SEQUENCE [LARGE SCALE GENOMIC DNA]</scope>
    <source>
        <strain evidence="7">cv. Goldsmith</strain>
    </source>
</reference>
<evidence type="ECO:0000313" key="7">
    <source>
        <dbReference type="Proteomes" id="UP000230069"/>
    </source>
</evidence>
<keyword evidence="5" id="KW-1133">Transmembrane helix</keyword>
<evidence type="ECO:0000256" key="2">
    <source>
        <dbReference type="ARBA" id="ARBA00022801"/>
    </source>
</evidence>
<evidence type="ECO:0000256" key="3">
    <source>
        <dbReference type="PIRSR" id="PIRSR600407-1"/>
    </source>
</evidence>
<proteinExistence type="inferred from homology"/>
<sequence>MNPESRGNSLTRKFRATVDSLHSHLSKGRIKFTIVLLVSIIVFFSVYHVSKSTSHSSTSYFTVVVDCGSTGSRVNVYKWFINDTNSKENPILLQSFPDQSNKSSDQGDGCQYHCRQTEPGLDKFVRNASGVREALEPLLLWAEKQIPSERHGYTSVFLLATAGLRKLPTQDSDWILETVESIVKTHPFVSRRNWIRVLSGQEEAYYGWVALNYKMGRLKSSIKVPTFGVLDMGGSSLQVVMETDKKREGHHTFRSKIGVVEYDILAYSLSAFGLNEAFDRTIVMLSEENPLMTNSDGRFQLRHPCLSSEVSRNYICHGCFHQNNTNLGNSSGQLLRSESSTLNLVGDPDWEKCKGIANAAAIHSSSTDWLQLVVDMSCKAHLSSSDSSTLRNLTVSPRRVVHFHALSGFFAVYNVLNLNPSANLTNILKRGQELCSRMWFDLKMIPGNEKYAGQFCFNVPYLASLIKDALCMADTEIIFGPGDVSWTLGAALVEGKPIWSSNSQAEDGTFTSKVISSPILFVILFLCLSFMLFLCQVTRTAMMPTTMPIKKVASVGVSMPSYIYPKRQSK</sequence>
<dbReference type="PANTHER" id="PTHR11782">
    <property type="entry name" value="ADENOSINE/GUANOSINE DIPHOSPHATASE"/>
    <property type="match status" value="1"/>
</dbReference>
<accession>A0A2G5F1N8</accession>
<evidence type="ECO:0000256" key="1">
    <source>
        <dbReference type="ARBA" id="ARBA00009283"/>
    </source>
</evidence>
<dbReference type="AlphaFoldDB" id="A0A2G5F1N8"/>
<dbReference type="Pfam" id="PF01150">
    <property type="entry name" value="GDA1_CD39"/>
    <property type="match status" value="1"/>
</dbReference>
<dbReference type="GO" id="GO:0005524">
    <property type="term" value="F:ATP binding"/>
    <property type="evidence" value="ECO:0007669"/>
    <property type="project" value="UniProtKB-KW"/>
</dbReference>
<feature type="transmembrane region" description="Helical" evidence="5">
    <location>
        <begin position="519"/>
        <end position="537"/>
    </location>
</feature>
<name>A0A2G5F1N8_AQUCA</name>
<keyword evidence="4" id="KW-0547">Nucleotide-binding</keyword>
<feature type="active site" description="Proton acceptor" evidence="3">
    <location>
        <position position="203"/>
    </location>
</feature>
<keyword evidence="7" id="KW-1185">Reference proteome</keyword>
<gene>
    <name evidence="6" type="ORF">AQUCO_00200062v1</name>
</gene>
<evidence type="ECO:0000256" key="4">
    <source>
        <dbReference type="PIRSR" id="PIRSR600407-2"/>
    </source>
</evidence>
<dbReference type="Gene3D" id="3.30.420.150">
    <property type="entry name" value="Exopolyphosphatase. Domain 2"/>
    <property type="match status" value="1"/>
</dbReference>
<dbReference type="EMBL" id="KZ305019">
    <property type="protein sequence ID" value="PIA61807.1"/>
    <property type="molecule type" value="Genomic_DNA"/>
</dbReference>
<feature type="transmembrane region" description="Helical" evidence="5">
    <location>
        <begin position="30"/>
        <end position="49"/>
    </location>
</feature>
<dbReference type="GO" id="GO:0016020">
    <property type="term" value="C:membrane"/>
    <property type="evidence" value="ECO:0007669"/>
    <property type="project" value="TreeGrafter"/>
</dbReference>
<dbReference type="Proteomes" id="UP000230069">
    <property type="component" value="Unassembled WGS sequence"/>
</dbReference>
<protein>
    <recommendedName>
        <fullName evidence="8">Apyrase 7</fullName>
    </recommendedName>
</protein>
<keyword evidence="4" id="KW-0067">ATP-binding</keyword>
<dbReference type="InterPro" id="IPR000407">
    <property type="entry name" value="GDA1_CD39_NTPase"/>
</dbReference>
<feature type="binding site" evidence="4">
    <location>
        <begin position="234"/>
        <end position="238"/>
    </location>
    <ligand>
        <name>ATP</name>
        <dbReference type="ChEBI" id="CHEBI:30616"/>
    </ligand>
</feature>
<dbReference type="OrthoDB" id="6372431at2759"/>
<keyword evidence="5" id="KW-0812">Transmembrane</keyword>